<name>M1UTT6_9CORY</name>
<gene>
    <name evidence="1" type="ORF">H924_05990</name>
</gene>
<sequence length="55" mass="6441">MRNTYENTPLVIKLYPKCGKFHAGHDPFYMRVGKSLENAEWVPVSNIRMDGEWVD</sequence>
<reference evidence="1 2" key="1">
    <citation type="submission" date="2013-02" db="EMBL/GenBank/DDBJ databases">
        <title>The complete genome sequence of Corynebacterium callunae DSM 20147.</title>
        <authorList>
            <person name="Ruckert C."/>
            <person name="Albersmeier A."/>
            <person name="Kalinowski J."/>
        </authorList>
    </citation>
    <scope>NUCLEOTIDE SEQUENCE [LARGE SCALE GENOMIC DNA]</scope>
    <source>
        <strain evidence="1 2">DSM 20147</strain>
    </source>
</reference>
<dbReference type="EMBL" id="CP004354">
    <property type="protein sequence ID" value="AGG66642.1"/>
    <property type="molecule type" value="Genomic_DNA"/>
</dbReference>
<accession>M1UTT6</accession>
<dbReference type="KEGG" id="ccn:H924_05990"/>
<organism evidence="1 2">
    <name type="scientific">Corynebacterium callunae DSM 20147</name>
    <dbReference type="NCBI Taxonomy" id="1121353"/>
    <lineage>
        <taxon>Bacteria</taxon>
        <taxon>Bacillati</taxon>
        <taxon>Actinomycetota</taxon>
        <taxon>Actinomycetes</taxon>
        <taxon>Mycobacteriales</taxon>
        <taxon>Corynebacteriaceae</taxon>
        <taxon>Corynebacterium</taxon>
    </lineage>
</organism>
<dbReference type="STRING" id="1121353.H924_05990"/>
<evidence type="ECO:0000313" key="2">
    <source>
        <dbReference type="Proteomes" id="UP000011760"/>
    </source>
</evidence>
<keyword evidence="2" id="KW-1185">Reference proteome</keyword>
<dbReference type="HOGENOM" id="CLU_3024363_0_0_11"/>
<dbReference type="PATRIC" id="fig|1121353.3.peg.1225"/>
<dbReference type="AlphaFoldDB" id="M1UTT6"/>
<dbReference type="RefSeq" id="WP_015651074.1">
    <property type="nucleotide sequence ID" value="NC_020506.1"/>
</dbReference>
<dbReference type="Proteomes" id="UP000011760">
    <property type="component" value="Chromosome"/>
</dbReference>
<evidence type="ECO:0000313" key="1">
    <source>
        <dbReference type="EMBL" id="AGG66642.1"/>
    </source>
</evidence>
<proteinExistence type="predicted"/>
<protein>
    <submittedName>
        <fullName evidence="1">Uncharacterized protein</fullName>
    </submittedName>
</protein>